<dbReference type="AlphaFoldDB" id="A0AAV9GJR2"/>
<evidence type="ECO:0000313" key="4">
    <source>
        <dbReference type="Proteomes" id="UP001321760"/>
    </source>
</evidence>
<accession>A0AAV9GJR2</accession>
<organism evidence="3 4">
    <name type="scientific">Podospora aff. communis PSN243</name>
    <dbReference type="NCBI Taxonomy" id="3040156"/>
    <lineage>
        <taxon>Eukaryota</taxon>
        <taxon>Fungi</taxon>
        <taxon>Dikarya</taxon>
        <taxon>Ascomycota</taxon>
        <taxon>Pezizomycotina</taxon>
        <taxon>Sordariomycetes</taxon>
        <taxon>Sordariomycetidae</taxon>
        <taxon>Sordariales</taxon>
        <taxon>Podosporaceae</taxon>
        <taxon>Podospora</taxon>
    </lineage>
</organism>
<evidence type="ECO:0000256" key="2">
    <source>
        <dbReference type="SAM" id="SignalP"/>
    </source>
</evidence>
<reference evidence="3" key="1">
    <citation type="journal article" date="2023" name="Mol. Phylogenet. Evol.">
        <title>Genome-scale phylogeny and comparative genomics of the fungal order Sordariales.</title>
        <authorList>
            <person name="Hensen N."/>
            <person name="Bonometti L."/>
            <person name="Westerberg I."/>
            <person name="Brannstrom I.O."/>
            <person name="Guillou S."/>
            <person name="Cros-Aarteil S."/>
            <person name="Calhoun S."/>
            <person name="Haridas S."/>
            <person name="Kuo A."/>
            <person name="Mondo S."/>
            <person name="Pangilinan J."/>
            <person name="Riley R."/>
            <person name="LaButti K."/>
            <person name="Andreopoulos B."/>
            <person name="Lipzen A."/>
            <person name="Chen C."/>
            <person name="Yan M."/>
            <person name="Daum C."/>
            <person name="Ng V."/>
            <person name="Clum A."/>
            <person name="Steindorff A."/>
            <person name="Ohm R.A."/>
            <person name="Martin F."/>
            <person name="Silar P."/>
            <person name="Natvig D.O."/>
            <person name="Lalanne C."/>
            <person name="Gautier V."/>
            <person name="Ament-Velasquez S.L."/>
            <person name="Kruys A."/>
            <person name="Hutchinson M.I."/>
            <person name="Powell A.J."/>
            <person name="Barry K."/>
            <person name="Miller A.N."/>
            <person name="Grigoriev I.V."/>
            <person name="Debuchy R."/>
            <person name="Gladieux P."/>
            <person name="Hiltunen Thoren M."/>
            <person name="Johannesson H."/>
        </authorList>
    </citation>
    <scope>NUCLEOTIDE SEQUENCE</scope>
    <source>
        <strain evidence="3">PSN243</strain>
    </source>
</reference>
<keyword evidence="1" id="KW-0812">Transmembrane</keyword>
<feature type="transmembrane region" description="Helical" evidence="1">
    <location>
        <begin position="313"/>
        <end position="333"/>
    </location>
</feature>
<protein>
    <submittedName>
        <fullName evidence="3">Uncharacterized protein</fullName>
    </submittedName>
</protein>
<comment type="caution">
    <text evidence="3">The sequence shown here is derived from an EMBL/GenBank/DDBJ whole genome shotgun (WGS) entry which is preliminary data.</text>
</comment>
<gene>
    <name evidence="3" type="ORF">QBC34DRAFT_410167</name>
</gene>
<evidence type="ECO:0000256" key="1">
    <source>
        <dbReference type="SAM" id="Phobius"/>
    </source>
</evidence>
<evidence type="ECO:0000313" key="3">
    <source>
        <dbReference type="EMBL" id="KAK4447246.1"/>
    </source>
</evidence>
<dbReference type="EMBL" id="MU865951">
    <property type="protein sequence ID" value="KAK4447246.1"/>
    <property type="molecule type" value="Genomic_DNA"/>
</dbReference>
<reference evidence="3" key="2">
    <citation type="submission" date="2023-05" db="EMBL/GenBank/DDBJ databases">
        <authorList>
            <consortium name="Lawrence Berkeley National Laboratory"/>
            <person name="Steindorff A."/>
            <person name="Hensen N."/>
            <person name="Bonometti L."/>
            <person name="Westerberg I."/>
            <person name="Brannstrom I.O."/>
            <person name="Guillou S."/>
            <person name="Cros-Aarteil S."/>
            <person name="Calhoun S."/>
            <person name="Haridas S."/>
            <person name="Kuo A."/>
            <person name="Mondo S."/>
            <person name="Pangilinan J."/>
            <person name="Riley R."/>
            <person name="Labutti K."/>
            <person name="Andreopoulos B."/>
            <person name="Lipzen A."/>
            <person name="Chen C."/>
            <person name="Yanf M."/>
            <person name="Daum C."/>
            <person name="Ng V."/>
            <person name="Clum A."/>
            <person name="Ohm R."/>
            <person name="Martin F."/>
            <person name="Silar P."/>
            <person name="Natvig D."/>
            <person name="Lalanne C."/>
            <person name="Gautier V."/>
            <person name="Ament-Velasquez S.L."/>
            <person name="Kruys A."/>
            <person name="Hutchinson M.I."/>
            <person name="Powell A.J."/>
            <person name="Barry K."/>
            <person name="Miller A.N."/>
            <person name="Grigoriev I.V."/>
            <person name="Debuchy R."/>
            <person name="Gladieux P."/>
            <person name="Thoren M.H."/>
            <person name="Johannesson H."/>
        </authorList>
    </citation>
    <scope>NUCLEOTIDE SEQUENCE</scope>
    <source>
        <strain evidence="3">PSN243</strain>
    </source>
</reference>
<keyword evidence="1" id="KW-0472">Membrane</keyword>
<keyword evidence="1" id="KW-1133">Transmembrane helix</keyword>
<keyword evidence="2" id="KW-0732">Signal</keyword>
<dbReference type="Proteomes" id="UP001321760">
    <property type="component" value="Unassembled WGS sequence"/>
</dbReference>
<feature type="signal peptide" evidence="2">
    <location>
        <begin position="1"/>
        <end position="29"/>
    </location>
</feature>
<proteinExistence type="predicted"/>
<feature type="transmembrane region" description="Helical" evidence="1">
    <location>
        <begin position="65"/>
        <end position="84"/>
    </location>
</feature>
<keyword evidence="4" id="KW-1185">Reference proteome</keyword>
<name>A0AAV9GJR2_9PEZI</name>
<sequence length="511" mass="57651">MVPLFTWSPYLLKAMIYLASLCSLPAVLSAPLRSREDSLQPLDPNLNQTSPGYKVLPVFQDKTQFDIITVLLLLGEASIWRVIWSRFRFRRLHWTQWIFAISPGWAPLAASVFSTLQGSRGPPNLIFDRPPVESLNDNLVLTNLYSGASHSARNVRLQNIWQTWHRGPRRKHRYRQEKWRDVTREVGVVDVELDLIHAPISWTFILQAASLSVQLGVALGIGFFGYSFEVLLSFILTLLSQGLLIAAVTPRPEAWNNRDLTIHKEKPVMLHMGMDSMSVLIVRSVKLNGKGFNLEEFCWEAQALRNNADRLKVLFAGLAFLGFVVQILLIGWMSSESRMLYLALGGLGLLANAVEGAFDPEWCKLYNQGCRGEPFCEPKSSTLMAAVGLLLAGGFPAAEAVSKLLYPDNDRFSQSRSNLTSIFQRQLCDNCRTRVRSRPDTDNDDPGATCLQPHGNLCHVALGAAIYRERDKQVRDGMAAVYHYLRLGTKDEKQPRVVTKSRYRPHAWKTQ</sequence>
<feature type="chain" id="PRO_5043417939" evidence="2">
    <location>
        <begin position="30"/>
        <end position="511"/>
    </location>
</feature>